<dbReference type="VEuPathDB" id="VectorBase:LLONM1_004329"/>
<dbReference type="VEuPathDB" id="VectorBase:LLOJ000267"/>
<dbReference type="AlphaFoldDB" id="A0A1B0GGZ5"/>
<evidence type="ECO:0000256" key="1">
    <source>
        <dbReference type="SAM" id="MobiDB-lite"/>
    </source>
</evidence>
<name>A0A1B0GGZ5_LUTLO</name>
<dbReference type="EMBL" id="AJWK01000994">
    <property type="status" value="NOT_ANNOTATED_CDS"/>
    <property type="molecule type" value="Genomic_DNA"/>
</dbReference>
<keyword evidence="3" id="KW-1185">Reference proteome</keyword>
<feature type="region of interest" description="Disordered" evidence="1">
    <location>
        <begin position="240"/>
        <end position="275"/>
    </location>
</feature>
<evidence type="ECO:0000313" key="3">
    <source>
        <dbReference type="Proteomes" id="UP000092461"/>
    </source>
</evidence>
<dbReference type="Proteomes" id="UP000092461">
    <property type="component" value="Unassembled WGS sequence"/>
</dbReference>
<protein>
    <submittedName>
        <fullName evidence="2">Uncharacterized protein</fullName>
    </submittedName>
</protein>
<evidence type="ECO:0000313" key="2">
    <source>
        <dbReference type="EnsemblMetazoa" id="LLOJ000267-PA"/>
    </source>
</evidence>
<reference evidence="2" key="1">
    <citation type="submission" date="2020-05" db="UniProtKB">
        <authorList>
            <consortium name="EnsemblMetazoa"/>
        </authorList>
    </citation>
    <scope>IDENTIFICATION</scope>
    <source>
        <strain evidence="2">Jacobina</strain>
    </source>
</reference>
<accession>A0A1B0GGZ5</accession>
<dbReference type="EnsemblMetazoa" id="LLOJ000267-RA">
    <property type="protein sequence ID" value="LLOJ000267-PA"/>
    <property type="gene ID" value="LLOJ000267"/>
</dbReference>
<feature type="region of interest" description="Disordered" evidence="1">
    <location>
        <begin position="65"/>
        <end position="89"/>
    </location>
</feature>
<feature type="compositionally biased region" description="Low complexity" evidence="1">
    <location>
        <begin position="65"/>
        <end position="85"/>
    </location>
</feature>
<proteinExistence type="predicted"/>
<organism evidence="2 3">
    <name type="scientific">Lutzomyia longipalpis</name>
    <name type="common">Sand fly</name>
    <dbReference type="NCBI Taxonomy" id="7200"/>
    <lineage>
        <taxon>Eukaryota</taxon>
        <taxon>Metazoa</taxon>
        <taxon>Ecdysozoa</taxon>
        <taxon>Arthropoda</taxon>
        <taxon>Hexapoda</taxon>
        <taxon>Insecta</taxon>
        <taxon>Pterygota</taxon>
        <taxon>Neoptera</taxon>
        <taxon>Endopterygota</taxon>
        <taxon>Diptera</taxon>
        <taxon>Nematocera</taxon>
        <taxon>Psychodoidea</taxon>
        <taxon>Psychodidae</taxon>
        <taxon>Lutzomyia</taxon>
        <taxon>Lutzomyia</taxon>
    </lineage>
</organism>
<sequence length="325" mass="37367">MNLKVDEASNMEENFIALVPDQSTVDVVNDEMRSNEISINPIATLVFQSEYPEALEGGDYIRNVSKSTPRGTTTTIKTPKSFTTSQEAEGSWSAVNRVASKGRGWGSIAKQQQYHSRGHRAKKHRHHHHHRDNRDFARNRLLAKKSRSEGKLDYFESNGNQFRDPFNRHNDKWSNFVRLQNELQQEQDLPPYMKKINRRTKQLRFLMEGTVPPRRARIPPHRHHVNDKFFEENVFEDQRSKKFPSRKAPEITRNSLGNSFPGEESDEDVGEEPSAVVKTATRAGNFIYHRIPSAKPSSGPTFGRVIRKQGLPFVAITDRRAKVHT</sequence>